<gene>
    <name evidence="3" type="ORF">AVT10_01780</name>
</gene>
<sequence length="320" mass="33567">MTTGPGSVLGRRAVIGGGIATGIAATLPASAAQPARFRQIWPSGPPGSAAVHAVEQEVPRSATGPVDDTAFVHVRTPGLLHAVPTRPNGAAILLIPGGGYRRVAIGHDGRNMLRFFAERGYHAYLLKYRLPADGWAAGPDAPLQDAQRALRIVRAEAAANGVDRDRIGVLGSSAGGHLAAMLAYRGDATYRPTDAIDAQPLGVRIAALLYPVALMGVPGTHRASQDELVGRSASPEQAARYRSDARITAASPPTFLTHAIDDRIVAVDNALALLGALRRARVATEAYLPELGGHGFGVLRDGQPAPWTALFLEWAKRHGL</sequence>
<dbReference type="Pfam" id="PF20434">
    <property type="entry name" value="BD-FAE"/>
    <property type="match status" value="1"/>
</dbReference>
<dbReference type="PANTHER" id="PTHR48081:SF6">
    <property type="entry name" value="PEPTIDASE S9 PROLYL OLIGOPEPTIDASE CATALYTIC DOMAIN-CONTAINING PROTEIN"/>
    <property type="match status" value="1"/>
</dbReference>
<comment type="caution">
    <text evidence="3">The sequence shown here is derived from an EMBL/GenBank/DDBJ whole genome shotgun (WGS) entry which is preliminary data.</text>
</comment>
<dbReference type="Gene3D" id="3.40.50.1820">
    <property type="entry name" value="alpha/beta hydrolase"/>
    <property type="match status" value="1"/>
</dbReference>
<dbReference type="Proteomes" id="UP000076609">
    <property type="component" value="Unassembled WGS sequence"/>
</dbReference>
<keyword evidence="4" id="KW-1185">Reference proteome</keyword>
<name>A0ABR5YGI3_9SPHN</name>
<dbReference type="InterPro" id="IPR049492">
    <property type="entry name" value="BD-FAE-like_dom"/>
</dbReference>
<evidence type="ECO:0000313" key="4">
    <source>
        <dbReference type="Proteomes" id="UP000076609"/>
    </source>
</evidence>
<keyword evidence="1" id="KW-0378">Hydrolase</keyword>
<proteinExistence type="predicted"/>
<evidence type="ECO:0000313" key="3">
    <source>
        <dbReference type="EMBL" id="KZE18796.1"/>
    </source>
</evidence>
<accession>A0ABR5YGI3</accession>
<evidence type="ECO:0000256" key="1">
    <source>
        <dbReference type="ARBA" id="ARBA00022801"/>
    </source>
</evidence>
<dbReference type="SUPFAM" id="SSF53474">
    <property type="entry name" value="alpha/beta-Hydrolases"/>
    <property type="match status" value="1"/>
</dbReference>
<feature type="domain" description="BD-FAE-like" evidence="2">
    <location>
        <begin position="91"/>
        <end position="273"/>
    </location>
</feature>
<protein>
    <recommendedName>
        <fullName evidence="2">BD-FAE-like domain-containing protein</fullName>
    </recommendedName>
</protein>
<organism evidence="3 4">
    <name type="scientific">Sphingomonas hankookensis</name>
    <dbReference type="NCBI Taxonomy" id="563996"/>
    <lineage>
        <taxon>Bacteria</taxon>
        <taxon>Pseudomonadati</taxon>
        <taxon>Pseudomonadota</taxon>
        <taxon>Alphaproteobacteria</taxon>
        <taxon>Sphingomonadales</taxon>
        <taxon>Sphingomonadaceae</taxon>
        <taxon>Sphingomonas</taxon>
    </lineage>
</organism>
<evidence type="ECO:0000259" key="2">
    <source>
        <dbReference type="Pfam" id="PF20434"/>
    </source>
</evidence>
<dbReference type="InterPro" id="IPR050300">
    <property type="entry name" value="GDXG_lipolytic_enzyme"/>
</dbReference>
<reference evidence="4" key="1">
    <citation type="submission" date="2016-01" db="EMBL/GenBank/DDBJ databases">
        <title>Draft genome of Chromobacterium sp. F49.</title>
        <authorList>
            <person name="Hong K.W."/>
        </authorList>
    </citation>
    <scope>NUCLEOTIDE SEQUENCE [LARGE SCALE GENOMIC DNA]</scope>
    <source>
        <strain evidence="4">CN3</strain>
    </source>
</reference>
<dbReference type="EMBL" id="LQQO01000001">
    <property type="protein sequence ID" value="KZE18796.1"/>
    <property type="molecule type" value="Genomic_DNA"/>
</dbReference>
<dbReference type="PANTHER" id="PTHR48081">
    <property type="entry name" value="AB HYDROLASE SUPERFAMILY PROTEIN C4A8.06C"/>
    <property type="match status" value="1"/>
</dbReference>
<dbReference type="RefSeq" id="WP_066687518.1">
    <property type="nucleotide sequence ID" value="NZ_CP117025.1"/>
</dbReference>
<dbReference type="InterPro" id="IPR029058">
    <property type="entry name" value="AB_hydrolase_fold"/>
</dbReference>